<dbReference type="AlphaFoldDB" id="A0A4Q2SYQ2"/>
<keyword evidence="4" id="KW-1185">Reference proteome</keyword>
<accession>A0A4Q2SYQ2</accession>
<protein>
    <submittedName>
        <fullName evidence="3">DUF485 domain-containing protein</fullName>
    </submittedName>
</protein>
<dbReference type="Pfam" id="PF04341">
    <property type="entry name" value="DUF485"/>
    <property type="match status" value="1"/>
</dbReference>
<sequence>MWPSSLVREDEAVTTEAPDQAARHDPVYDRLHESSEFVELRKRYRGFVIPATVAFLAWYLLYVVMSNWAGGFMATQVVGHINVALVFGLLQFVTTFGLAYMYSRYSNAKLDPLARNLEQAYRDEVGTTGKRGQA</sequence>
<dbReference type="OrthoDB" id="3543412at2"/>
<feature type="region of interest" description="Disordered" evidence="1">
    <location>
        <begin position="1"/>
        <end position="24"/>
    </location>
</feature>
<dbReference type="EMBL" id="SDWV01000011">
    <property type="protein sequence ID" value="RYC10621.1"/>
    <property type="molecule type" value="Genomic_DNA"/>
</dbReference>
<proteinExistence type="predicted"/>
<gene>
    <name evidence="3" type="ORF">EUA94_12585</name>
</gene>
<name>A0A4Q2SYQ2_9ACTN</name>
<evidence type="ECO:0000256" key="2">
    <source>
        <dbReference type="SAM" id="Phobius"/>
    </source>
</evidence>
<reference evidence="3 4" key="1">
    <citation type="submission" date="2019-01" db="EMBL/GenBank/DDBJ databases">
        <title>Novel species of Nocardioides.</title>
        <authorList>
            <person name="Liu Q."/>
            <person name="X Y.-H."/>
        </authorList>
    </citation>
    <scope>NUCLEOTIDE SEQUENCE [LARGE SCALE GENOMIC DNA]</scope>
    <source>
        <strain evidence="3 4">HLT2-9</strain>
    </source>
</reference>
<feature type="transmembrane region" description="Helical" evidence="2">
    <location>
        <begin position="47"/>
        <end position="65"/>
    </location>
</feature>
<comment type="caution">
    <text evidence="3">The sequence shown here is derived from an EMBL/GenBank/DDBJ whole genome shotgun (WGS) entry which is preliminary data.</text>
</comment>
<keyword evidence="2" id="KW-0472">Membrane</keyword>
<evidence type="ECO:0000313" key="4">
    <source>
        <dbReference type="Proteomes" id="UP000291101"/>
    </source>
</evidence>
<organism evidence="3 4">
    <name type="scientific">Nocardioides zhouii</name>
    <dbReference type="NCBI Taxonomy" id="1168729"/>
    <lineage>
        <taxon>Bacteria</taxon>
        <taxon>Bacillati</taxon>
        <taxon>Actinomycetota</taxon>
        <taxon>Actinomycetes</taxon>
        <taxon>Propionibacteriales</taxon>
        <taxon>Nocardioidaceae</taxon>
        <taxon>Nocardioides</taxon>
    </lineage>
</organism>
<evidence type="ECO:0000313" key="3">
    <source>
        <dbReference type="EMBL" id="RYC10621.1"/>
    </source>
</evidence>
<evidence type="ECO:0000256" key="1">
    <source>
        <dbReference type="SAM" id="MobiDB-lite"/>
    </source>
</evidence>
<keyword evidence="2" id="KW-1133">Transmembrane helix</keyword>
<dbReference type="PANTHER" id="PTHR38441:SF1">
    <property type="entry name" value="MEMBRANE PROTEIN"/>
    <property type="match status" value="1"/>
</dbReference>
<feature type="transmembrane region" description="Helical" evidence="2">
    <location>
        <begin position="77"/>
        <end position="102"/>
    </location>
</feature>
<dbReference type="Proteomes" id="UP000291101">
    <property type="component" value="Unassembled WGS sequence"/>
</dbReference>
<keyword evidence="2" id="KW-0812">Transmembrane</keyword>
<dbReference type="PANTHER" id="PTHR38441">
    <property type="entry name" value="INTEGRAL MEMBRANE PROTEIN-RELATED"/>
    <property type="match status" value="1"/>
</dbReference>
<dbReference type="InterPro" id="IPR007436">
    <property type="entry name" value="DUF485"/>
</dbReference>